<proteinExistence type="predicted"/>
<protein>
    <submittedName>
        <fullName evidence="1">Type II toxin-antitoxin system HigB family toxin</fullName>
    </submittedName>
</protein>
<keyword evidence="2" id="KW-1185">Reference proteome</keyword>
<dbReference type="Pfam" id="PF09907">
    <property type="entry name" value="HigB_toxin"/>
    <property type="match status" value="1"/>
</dbReference>
<dbReference type="RefSeq" id="WP_161043614.1">
    <property type="nucleotide sequence ID" value="NZ_WWCS01000002.1"/>
</dbReference>
<organism evidence="1 2">
    <name type="scientific">Duganella margarita</name>
    <dbReference type="NCBI Taxonomy" id="2692170"/>
    <lineage>
        <taxon>Bacteria</taxon>
        <taxon>Pseudomonadati</taxon>
        <taxon>Pseudomonadota</taxon>
        <taxon>Betaproteobacteria</taxon>
        <taxon>Burkholderiales</taxon>
        <taxon>Oxalobacteraceae</taxon>
        <taxon>Telluria group</taxon>
        <taxon>Duganella</taxon>
    </lineage>
</organism>
<evidence type="ECO:0000313" key="1">
    <source>
        <dbReference type="EMBL" id="MYN38456.1"/>
    </source>
</evidence>
<sequence>MRLVSLKVLKDFCSRRPDASGSVRQWAQRIDSITPGNFSELRSFFGSVDHISPFTVFNLGGNKFRLIATVHYASGAVFIRWMLTHAEYDKWTRRYLQGKIKK</sequence>
<evidence type="ECO:0000313" key="2">
    <source>
        <dbReference type="Proteomes" id="UP000466332"/>
    </source>
</evidence>
<accession>A0ABW9WBU0</accession>
<reference evidence="1 2" key="1">
    <citation type="submission" date="2019-12" db="EMBL/GenBank/DDBJ databases">
        <title>Novel species isolated from a subtropical stream in China.</title>
        <authorList>
            <person name="Lu H."/>
        </authorList>
    </citation>
    <scope>NUCLEOTIDE SEQUENCE [LARGE SCALE GENOMIC DNA]</scope>
    <source>
        <strain evidence="1 2">FT109W</strain>
    </source>
</reference>
<name>A0ABW9WBU0_9BURK</name>
<comment type="caution">
    <text evidence="1">The sequence shown here is derived from an EMBL/GenBank/DDBJ whole genome shotgun (WGS) entry which is preliminary data.</text>
</comment>
<dbReference type="InterPro" id="IPR018669">
    <property type="entry name" value="Toxin_HigB"/>
</dbReference>
<dbReference type="Proteomes" id="UP000466332">
    <property type="component" value="Unassembled WGS sequence"/>
</dbReference>
<dbReference type="EMBL" id="WWCS01000002">
    <property type="protein sequence ID" value="MYN38456.1"/>
    <property type="molecule type" value="Genomic_DNA"/>
</dbReference>
<gene>
    <name evidence="1" type="ORF">GTP55_03620</name>
</gene>